<dbReference type="Pfam" id="PF08245">
    <property type="entry name" value="Mur_ligase_M"/>
    <property type="match status" value="1"/>
</dbReference>
<feature type="binding site" evidence="9">
    <location>
        <begin position="131"/>
        <end position="137"/>
    </location>
    <ligand>
        <name>ATP</name>
        <dbReference type="ChEBI" id="CHEBI:30616"/>
    </ligand>
</feature>
<comment type="subcellular location">
    <subcellularLocation>
        <location evidence="1 9 10">Cytoplasm</location>
    </subcellularLocation>
</comment>
<evidence type="ECO:0000313" key="14">
    <source>
        <dbReference type="Proteomes" id="UP001165648"/>
    </source>
</evidence>
<dbReference type="SUPFAM" id="SSF51984">
    <property type="entry name" value="MurCD N-terminal domain"/>
    <property type="match status" value="1"/>
</dbReference>
<keyword evidence="6 9" id="KW-0547">Nucleotide-binding</keyword>
<evidence type="ECO:0000256" key="10">
    <source>
        <dbReference type="RuleBase" id="RU003664"/>
    </source>
</evidence>
<dbReference type="Gene3D" id="3.40.50.720">
    <property type="entry name" value="NAD(P)-binding Rossmann-like Domain"/>
    <property type="match status" value="1"/>
</dbReference>
<keyword evidence="9 10" id="KW-0573">Peptidoglycan synthesis</keyword>
<dbReference type="Gene3D" id="3.40.1190.10">
    <property type="entry name" value="Mur-like, catalytic domain"/>
    <property type="match status" value="1"/>
</dbReference>
<gene>
    <name evidence="9 13" type="primary">murD</name>
    <name evidence="13" type="ORF">NQF64_03740</name>
</gene>
<comment type="catalytic activity">
    <reaction evidence="9 10">
        <text>UDP-N-acetyl-alpha-D-muramoyl-L-alanine + D-glutamate + ATP = UDP-N-acetyl-alpha-D-muramoyl-L-alanyl-D-glutamate + ADP + phosphate + H(+)</text>
        <dbReference type="Rhea" id="RHEA:16429"/>
        <dbReference type="ChEBI" id="CHEBI:15378"/>
        <dbReference type="ChEBI" id="CHEBI:29986"/>
        <dbReference type="ChEBI" id="CHEBI:30616"/>
        <dbReference type="ChEBI" id="CHEBI:43474"/>
        <dbReference type="ChEBI" id="CHEBI:83898"/>
        <dbReference type="ChEBI" id="CHEBI:83900"/>
        <dbReference type="ChEBI" id="CHEBI:456216"/>
        <dbReference type="EC" id="6.3.2.9"/>
    </reaction>
</comment>
<evidence type="ECO:0000256" key="9">
    <source>
        <dbReference type="HAMAP-Rule" id="MF_00639"/>
    </source>
</evidence>
<dbReference type="PANTHER" id="PTHR43692">
    <property type="entry name" value="UDP-N-ACETYLMURAMOYLALANINE--D-GLUTAMATE LIGASE"/>
    <property type="match status" value="1"/>
</dbReference>
<proteinExistence type="inferred from homology"/>
<comment type="pathway">
    <text evidence="2 9 10">Cell wall biogenesis; peptidoglycan biosynthesis.</text>
</comment>
<dbReference type="Proteomes" id="UP001165648">
    <property type="component" value="Unassembled WGS sequence"/>
</dbReference>
<keyword evidence="4 9" id="KW-0436">Ligase</keyword>
<dbReference type="InterPro" id="IPR036615">
    <property type="entry name" value="Mur_ligase_C_dom_sf"/>
</dbReference>
<evidence type="ECO:0000259" key="12">
    <source>
        <dbReference type="Pfam" id="PF08245"/>
    </source>
</evidence>
<evidence type="ECO:0000256" key="3">
    <source>
        <dbReference type="ARBA" id="ARBA00022490"/>
    </source>
</evidence>
<dbReference type="RefSeq" id="WP_266106485.1">
    <property type="nucleotide sequence ID" value="NZ_JANIDW010000001.1"/>
</dbReference>
<dbReference type="SUPFAM" id="SSF53244">
    <property type="entry name" value="MurD-like peptide ligases, peptide-binding domain"/>
    <property type="match status" value="1"/>
</dbReference>
<organism evidence="13 14">
    <name type="scientific">Bombella saccharophila</name>
    <dbReference type="NCBI Taxonomy" id="2967338"/>
    <lineage>
        <taxon>Bacteria</taxon>
        <taxon>Pseudomonadati</taxon>
        <taxon>Pseudomonadota</taxon>
        <taxon>Alphaproteobacteria</taxon>
        <taxon>Acetobacterales</taxon>
        <taxon>Acetobacteraceae</taxon>
        <taxon>Bombella</taxon>
    </lineage>
</organism>
<dbReference type="InterPro" id="IPR013221">
    <property type="entry name" value="Mur_ligase_cen"/>
</dbReference>
<dbReference type="NCBIfam" id="TIGR01087">
    <property type="entry name" value="murD"/>
    <property type="match status" value="1"/>
</dbReference>
<evidence type="ECO:0000256" key="1">
    <source>
        <dbReference type="ARBA" id="ARBA00004496"/>
    </source>
</evidence>
<evidence type="ECO:0000256" key="8">
    <source>
        <dbReference type="ARBA" id="ARBA00023306"/>
    </source>
</evidence>
<comment type="similarity">
    <text evidence="9">Belongs to the MurCDEF family.</text>
</comment>
<dbReference type="InterPro" id="IPR018109">
    <property type="entry name" value="Folylpolyglutamate_synth_CS"/>
</dbReference>
<dbReference type="InterPro" id="IPR005762">
    <property type="entry name" value="MurD"/>
</dbReference>
<keyword evidence="9 10" id="KW-0961">Cell wall biogenesis/degradation</keyword>
<dbReference type="GO" id="GO:0008764">
    <property type="term" value="F:UDP-N-acetylmuramoylalanine-D-glutamate ligase activity"/>
    <property type="evidence" value="ECO:0007669"/>
    <property type="project" value="UniProtKB-EC"/>
</dbReference>
<dbReference type="EMBL" id="JANIDW010000001">
    <property type="protein sequence ID" value="MCX5614358.1"/>
    <property type="molecule type" value="Genomic_DNA"/>
</dbReference>
<evidence type="ECO:0000313" key="13">
    <source>
        <dbReference type="EMBL" id="MCX5614358.1"/>
    </source>
</evidence>
<evidence type="ECO:0000256" key="2">
    <source>
        <dbReference type="ARBA" id="ARBA00004752"/>
    </source>
</evidence>
<dbReference type="SUPFAM" id="SSF53623">
    <property type="entry name" value="MurD-like peptide ligases, catalytic domain"/>
    <property type="match status" value="1"/>
</dbReference>
<dbReference type="Gene3D" id="3.90.190.20">
    <property type="entry name" value="Mur ligase, C-terminal domain"/>
    <property type="match status" value="1"/>
</dbReference>
<dbReference type="PROSITE" id="PS01011">
    <property type="entry name" value="FOLYLPOLYGLU_SYNT_1"/>
    <property type="match status" value="1"/>
</dbReference>
<dbReference type="EC" id="6.3.2.9" evidence="9 10"/>
<sequence>MAHPTSPPPSSWPKTLLSGQRYAVYGLGRNGAAVVEALLAMGAEVHAWDDHSPTLSKALTVHPSLTLAPLDDLSGFTALILSPGIAHHLPQPHPTARLAQKQHIPILSDAELLWQVTRKAGSKARFVSITGTNGKSTTTALLTHILTEAGIPAYCGGNFGTASLALPPLGDDGVYVIEMSSYMLERLEHYHACAAVLLNLTPDHLDRHGSMEGYLTAKAHVFDNMTKGDLALLGEAASWSKPLQARLTSQGLDVHTLTITDALSPEDAPFLPGPHNAQNIEACRLIARHLGLSDASIARGIRSFPGLDHRLQHITEAKGIAFINDSKATNAEASFHALRAFPHLLWIAGGIAKEGGITNLAPVLGHVHRAFLIGQDAPLLAETLKAHNVAFEISTTLEQATRAAWAYAQASTTPLPIILSPACASFDQFRNFEERGTAFATLAHTLCHADCPAEEEAR</sequence>
<name>A0ABT3W6N8_9PROT</name>
<keyword evidence="8 9" id="KW-0131">Cell cycle</keyword>
<evidence type="ECO:0000256" key="7">
    <source>
        <dbReference type="ARBA" id="ARBA00022840"/>
    </source>
</evidence>
<dbReference type="HAMAP" id="MF_00639">
    <property type="entry name" value="MurD"/>
    <property type="match status" value="1"/>
</dbReference>
<dbReference type="Pfam" id="PF02875">
    <property type="entry name" value="Mur_ligase_C"/>
    <property type="match status" value="1"/>
</dbReference>
<feature type="domain" description="Mur ligase C-terminal" evidence="11">
    <location>
        <begin position="309"/>
        <end position="411"/>
    </location>
</feature>
<evidence type="ECO:0000256" key="4">
    <source>
        <dbReference type="ARBA" id="ARBA00022598"/>
    </source>
</evidence>
<keyword evidence="3 9" id="KW-0963">Cytoplasm</keyword>
<keyword evidence="5 9" id="KW-0132">Cell division</keyword>
<evidence type="ECO:0000259" key="11">
    <source>
        <dbReference type="Pfam" id="PF02875"/>
    </source>
</evidence>
<dbReference type="InterPro" id="IPR004101">
    <property type="entry name" value="Mur_ligase_C"/>
</dbReference>
<evidence type="ECO:0000256" key="6">
    <source>
        <dbReference type="ARBA" id="ARBA00022741"/>
    </source>
</evidence>
<evidence type="ECO:0000256" key="5">
    <source>
        <dbReference type="ARBA" id="ARBA00022618"/>
    </source>
</evidence>
<comment type="caution">
    <text evidence="13">The sequence shown here is derived from an EMBL/GenBank/DDBJ whole genome shotgun (WGS) entry which is preliminary data.</text>
</comment>
<keyword evidence="14" id="KW-1185">Reference proteome</keyword>
<accession>A0ABT3W6N8</accession>
<keyword evidence="9 10" id="KW-0133">Cell shape</keyword>
<feature type="domain" description="Mur ligase central" evidence="12">
    <location>
        <begin position="129"/>
        <end position="261"/>
    </location>
</feature>
<dbReference type="PANTHER" id="PTHR43692:SF1">
    <property type="entry name" value="UDP-N-ACETYLMURAMOYLALANINE--D-GLUTAMATE LIGASE"/>
    <property type="match status" value="1"/>
</dbReference>
<comment type="function">
    <text evidence="9 10">Cell wall formation. Catalyzes the addition of glutamate to the nucleotide precursor UDP-N-acetylmuramoyl-L-alanine (UMA).</text>
</comment>
<protein>
    <recommendedName>
        <fullName evidence="9 10">UDP-N-acetylmuramoylalanine--D-glutamate ligase</fullName>
        <ecNumber evidence="9 10">6.3.2.9</ecNumber>
    </recommendedName>
    <alternativeName>
        <fullName evidence="9">D-glutamic acid-adding enzyme</fullName>
    </alternativeName>
    <alternativeName>
        <fullName evidence="9">UDP-N-acetylmuramoyl-L-alanyl-D-glutamate synthetase</fullName>
    </alternativeName>
</protein>
<dbReference type="InterPro" id="IPR036565">
    <property type="entry name" value="Mur-like_cat_sf"/>
</dbReference>
<reference evidence="13 14" key="1">
    <citation type="submission" date="2022-07" db="EMBL/GenBank/DDBJ databases">
        <title>Bombella genomes.</title>
        <authorList>
            <person name="Harer L."/>
            <person name="Styblova S."/>
            <person name="Ehrmann M."/>
        </authorList>
    </citation>
    <scope>NUCLEOTIDE SEQUENCE [LARGE SCALE GENOMIC DNA]</scope>
    <source>
        <strain evidence="13 14">TMW 2.2558</strain>
    </source>
</reference>
<keyword evidence="7 9" id="KW-0067">ATP-binding</keyword>